<dbReference type="STRING" id="22663.A0A218XMM1"/>
<accession>A0A218XMM1</accession>
<reference evidence="4" key="1">
    <citation type="journal article" date="2017" name="Plant J.">
        <title>The pomegranate (Punica granatum L.) genome and the genomics of punicalagin biosynthesis.</title>
        <authorList>
            <person name="Qin G."/>
            <person name="Xu C."/>
            <person name="Ming R."/>
            <person name="Tang H."/>
            <person name="Guyot R."/>
            <person name="Kramer E.M."/>
            <person name="Hu Y."/>
            <person name="Yi X."/>
            <person name="Qi Y."/>
            <person name="Xu X."/>
            <person name="Gao Z."/>
            <person name="Pan H."/>
            <person name="Jian J."/>
            <person name="Tian Y."/>
            <person name="Yue Z."/>
            <person name="Xu Y."/>
        </authorList>
    </citation>
    <scope>NUCLEOTIDE SEQUENCE [LARGE SCALE GENOMIC DNA]</scope>
    <source>
        <strain evidence="4">cv. Dabenzi</strain>
    </source>
</reference>
<dbReference type="AlphaFoldDB" id="A0A218XMM1"/>
<dbReference type="InterPro" id="IPR051761">
    <property type="entry name" value="MLP-like_ligand-binding"/>
</dbReference>
<organism evidence="2 4">
    <name type="scientific">Punica granatum</name>
    <name type="common">Pomegranate</name>
    <dbReference type="NCBI Taxonomy" id="22663"/>
    <lineage>
        <taxon>Eukaryota</taxon>
        <taxon>Viridiplantae</taxon>
        <taxon>Streptophyta</taxon>
        <taxon>Embryophyta</taxon>
        <taxon>Tracheophyta</taxon>
        <taxon>Spermatophyta</taxon>
        <taxon>Magnoliopsida</taxon>
        <taxon>eudicotyledons</taxon>
        <taxon>Gunneridae</taxon>
        <taxon>Pentapetalae</taxon>
        <taxon>rosids</taxon>
        <taxon>malvids</taxon>
        <taxon>Myrtales</taxon>
        <taxon>Lythraceae</taxon>
        <taxon>Punica</taxon>
    </lineage>
</organism>
<sequence>MAQLRRLHLQTEIKCSPDKLFDVYKNKISLLANISPDKLRSIEVLEGDGKTVGSIRLWTYVLGDSVVAKDRIDAIDEENKSITFDIIGGEVTKYFKSYKATIQLFKEGNKNMVKWSVEYEKMNDQVPDPTAQVEFLVGMAREVDAYLVIN</sequence>
<evidence type="ECO:0000313" key="2">
    <source>
        <dbReference type="EMBL" id="OWM86193.1"/>
    </source>
</evidence>
<protein>
    <recommendedName>
        <fullName evidence="1">Bet v I/Major latex protein domain-containing protein</fullName>
    </recommendedName>
</protein>
<evidence type="ECO:0000313" key="5">
    <source>
        <dbReference type="Proteomes" id="UP000233551"/>
    </source>
</evidence>
<dbReference type="Pfam" id="PF00407">
    <property type="entry name" value="Bet_v_1"/>
    <property type="match status" value="1"/>
</dbReference>
<dbReference type="SMART" id="SM01037">
    <property type="entry name" value="Bet_v_1"/>
    <property type="match status" value="1"/>
</dbReference>
<dbReference type="PANTHER" id="PTHR31907">
    <property type="entry name" value="MLP-LIKE PROTEIN 423"/>
    <property type="match status" value="1"/>
</dbReference>
<dbReference type="Proteomes" id="UP000233551">
    <property type="component" value="Unassembled WGS sequence"/>
</dbReference>
<evidence type="ECO:0000313" key="3">
    <source>
        <dbReference type="EMBL" id="PKI36222.1"/>
    </source>
</evidence>
<dbReference type="Gene3D" id="3.30.530.20">
    <property type="match status" value="1"/>
</dbReference>
<reference evidence="3 5" key="3">
    <citation type="submission" date="2017-11" db="EMBL/GenBank/DDBJ databases">
        <title>De-novo sequencing of pomegranate (Punica granatum L.) genome.</title>
        <authorList>
            <person name="Akparov Z."/>
            <person name="Amiraslanov A."/>
            <person name="Hajiyeva S."/>
            <person name="Abbasov M."/>
            <person name="Kaur K."/>
            <person name="Hamwieh A."/>
            <person name="Solovyev V."/>
            <person name="Salamov A."/>
            <person name="Braich B."/>
            <person name="Kosarev P."/>
            <person name="Mahmoud A."/>
            <person name="Hajiyev E."/>
            <person name="Babayeva S."/>
            <person name="Izzatullayeva V."/>
            <person name="Mammadov A."/>
            <person name="Mammadov A."/>
            <person name="Sharifova S."/>
            <person name="Ojaghi J."/>
            <person name="Eynullazada K."/>
            <person name="Bayramov B."/>
            <person name="Abdulazimova A."/>
            <person name="Shahmuradov I."/>
        </authorList>
    </citation>
    <scope>NUCLEOTIDE SEQUENCE [LARGE SCALE GENOMIC DNA]</scope>
    <source>
        <strain evidence="3">AG2017</strain>
        <strain evidence="5">cv. AG2017</strain>
        <tissue evidence="3">Leaf</tissue>
    </source>
</reference>
<dbReference type="SUPFAM" id="SSF55961">
    <property type="entry name" value="Bet v1-like"/>
    <property type="match status" value="1"/>
</dbReference>
<dbReference type="OrthoDB" id="1072116at2759"/>
<evidence type="ECO:0000259" key="1">
    <source>
        <dbReference type="SMART" id="SM01037"/>
    </source>
</evidence>
<dbReference type="InterPro" id="IPR000916">
    <property type="entry name" value="Bet_v_I/MLP"/>
</dbReference>
<gene>
    <name evidence="2" type="ORF">CDL15_Pgr011017</name>
    <name evidence="3" type="ORF">CRG98_043374</name>
</gene>
<dbReference type="InterPro" id="IPR023393">
    <property type="entry name" value="START-like_dom_sf"/>
</dbReference>
<dbReference type="GeneID" id="116210808"/>
<name>A0A218XMM1_PUNGR</name>
<reference evidence="2" key="2">
    <citation type="submission" date="2017-06" db="EMBL/GenBank/DDBJ databases">
        <title>The pomegranate genome and the genomics of punicalagin biosynthesis.</title>
        <authorList>
            <person name="Xu C."/>
        </authorList>
    </citation>
    <scope>NUCLEOTIDE SEQUENCE [LARGE SCALE GENOMIC DNA]</scope>
    <source>
        <tissue evidence="2">Fresh leaf</tissue>
    </source>
</reference>
<dbReference type="CDD" id="cd07816">
    <property type="entry name" value="Bet_v1-like"/>
    <property type="match status" value="1"/>
</dbReference>
<keyword evidence="5" id="KW-1185">Reference proteome</keyword>
<dbReference type="GO" id="GO:0006952">
    <property type="term" value="P:defense response"/>
    <property type="evidence" value="ECO:0007669"/>
    <property type="project" value="InterPro"/>
</dbReference>
<proteinExistence type="predicted"/>
<comment type="caution">
    <text evidence="2">The sequence shown here is derived from an EMBL/GenBank/DDBJ whole genome shotgun (WGS) entry which is preliminary data.</text>
</comment>
<evidence type="ECO:0000313" key="4">
    <source>
        <dbReference type="Proteomes" id="UP000197138"/>
    </source>
</evidence>
<feature type="domain" description="Bet v I/Major latex protein" evidence="1">
    <location>
        <begin position="2"/>
        <end position="150"/>
    </location>
</feature>
<dbReference type="EMBL" id="PGOL01004950">
    <property type="protein sequence ID" value="PKI36222.1"/>
    <property type="molecule type" value="Genomic_DNA"/>
</dbReference>
<dbReference type="EMBL" id="MTKT01001090">
    <property type="protein sequence ID" value="OWM86193.1"/>
    <property type="molecule type" value="Genomic_DNA"/>
</dbReference>
<dbReference type="Proteomes" id="UP000197138">
    <property type="component" value="Unassembled WGS sequence"/>
</dbReference>